<dbReference type="RefSeq" id="WP_377342670.1">
    <property type="nucleotide sequence ID" value="NZ_JBHLUE010000021.1"/>
</dbReference>
<reference evidence="1 2" key="1">
    <citation type="submission" date="2024-09" db="EMBL/GenBank/DDBJ databases">
        <authorList>
            <person name="Sun Q."/>
            <person name="Mori K."/>
        </authorList>
    </citation>
    <scope>NUCLEOTIDE SEQUENCE [LARGE SCALE GENOMIC DNA]</scope>
    <source>
        <strain evidence="1 2">TBRC 2205</strain>
    </source>
</reference>
<name>A0ABV6P2X0_9ACTN</name>
<dbReference type="Proteomes" id="UP001589894">
    <property type="component" value="Unassembled WGS sequence"/>
</dbReference>
<comment type="caution">
    <text evidence="1">The sequence shown here is derived from an EMBL/GenBank/DDBJ whole genome shotgun (WGS) entry which is preliminary data.</text>
</comment>
<evidence type="ECO:0000313" key="1">
    <source>
        <dbReference type="EMBL" id="MFC0567373.1"/>
    </source>
</evidence>
<organism evidence="1 2">
    <name type="scientific">Plantactinospora siamensis</name>
    <dbReference type="NCBI Taxonomy" id="555372"/>
    <lineage>
        <taxon>Bacteria</taxon>
        <taxon>Bacillati</taxon>
        <taxon>Actinomycetota</taxon>
        <taxon>Actinomycetes</taxon>
        <taxon>Micromonosporales</taxon>
        <taxon>Micromonosporaceae</taxon>
        <taxon>Plantactinospora</taxon>
    </lineage>
</organism>
<gene>
    <name evidence="1" type="ORF">ACFFHU_24940</name>
</gene>
<evidence type="ECO:0000313" key="2">
    <source>
        <dbReference type="Proteomes" id="UP001589894"/>
    </source>
</evidence>
<dbReference type="EMBL" id="JBHLUE010000021">
    <property type="protein sequence ID" value="MFC0567373.1"/>
    <property type="molecule type" value="Genomic_DNA"/>
</dbReference>
<protein>
    <recommendedName>
        <fullName evidence="3">Transposase</fullName>
    </recommendedName>
</protein>
<sequence length="66" mass="7405">MIHERLVEQYGFTGNYQRVKLYLQALLNRAAAAQVTVDRRPLSVYDQIAGTAPFTTARSYPKGTTS</sequence>
<accession>A0ABV6P2X0</accession>
<evidence type="ECO:0008006" key="3">
    <source>
        <dbReference type="Google" id="ProtNLM"/>
    </source>
</evidence>
<proteinExistence type="predicted"/>
<keyword evidence="2" id="KW-1185">Reference proteome</keyword>